<sequence length="396" mass="43098">MLALILALAILSTLLYRHVLHPAFISPLRRIPAPHWSCHIAPLWIHAARRFGRENRSVRAAHTALGPVVRLGPNELSVASVQGGLSKVYAGGWEKDGWYEFFANYGVPPMFATTGSKPHSVRKRMISNIYSKSTIQSSQSLRAATAVILHDRLLPLLSSLTAADGASDPNASKPSPPTSIYPLISGLTMDFVTSHIFGLASGTNFTQDAAARSRFLHWYKCRHGYSFWPQELPGLTNWLKRWLGLRLVPEFVDQANRDIEKMTWDMCERAAAVLSQGGAEKGLASMKPEDHPAVYGQLSAALEKGSSKKPGVSAPCDVSEQRTQIASEVLDHLAAGFDTSGITLTFLTHELSLRPALQSALRAELLGLSTPLTSASTPEIPTTSYPGWGFIRPSGP</sequence>
<dbReference type="KEGG" id="npa:UCRNP2_5866"/>
<feature type="signal peptide" evidence="2">
    <location>
        <begin position="1"/>
        <end position="17"/>
    </location>
</feature>
<name>R1G7A7_BOTPV</name>
<dbReference type="HOGENOM" id="CLU_001570_14_2_1"/>
<evidence type="ECO:0000313" key="3">
    <source>
        <dbReference type="EMBL" id="EOD47390.1"/>
    </source>
</evidence>
<gene>
    <name evidence="3" type="ORF">UCRNP2_5866</name>
</gene>
<protein>
    <submittedName>
        <fullName evidence="3">Putative cytochrome p450 protein</fullName>
    </submittedName>
</protein>
<comment type="similarity">
    <text evidence="1">Belongs to the cytochrome P450 family.</text>
</comment>
<dbReference type="GO" id="GO:0005506">
    <property type="term" value="F:iron ion binding"/>
    <property type="evidence" value="ECO:0007669"/>
    <property type="project" value="InterPro"/>
</dbReference>
<dbReference type="EMBL" id="KB916333">
    <property type="protein sequence ID" value="EOD47390.1"/>
    <property type="molecule type" value="Genomic_DNA"/>
</dbReference>
<dbReference type="InterPro" id="IPR036396">
    <property type="entry name" value="Cyt_P450_sf"/>
</dbReference>
<reference evidence="4" key="1">
    <citation type="journal article" date="2013" name="Genome Announc.">
        <title>Draft genome sequence of Neofusicoccum parvum isolate UCR-NP2, a fungal vascular pathogen associated with grapevine cankers.</title>
        <authorList>
            <person name="Blanco-Ulate B."/>
            <person name="Rolshausen P."/>
            <person name="Cantu D."/>
        </authorList>
    </citation>
    <scope>NUCLEOTIDE SEQUENCE [LARGE SCALE GENOMIC DNA]</scope>
    <source>
        <strain evidence="4">UCR-NP2</strain>
    </source>
</reference>
<feature type="chain" id="PRO_5004360475" evidence="2">
    <location>
        <begin position="18"/>
        <end position="396"/>
    </location>
</feature>
<accession>R1G7A7</accession>
<dbReference type="AlphaFoldDB" id="R1G7A7"/>
<dbReference type="eggNOG" id="KOG0158">
    <property type="taxonomic scope" value="Eukaryota"/>
</dbReference>
<dbReference type="PANTHER" id="PTHR24305:SF166">
    <property type="entry name" value="CYTOCHROME P450 12A4, MITOCHONDRIAL-RELATED"/>
    <property type="match status" value="1"/>
</dbReference>
<dbReference type="InterPro" id="IPR050121">
    <property type="entry name" value="Cytochrome_P450_monoxygenase"/>
</dbReference>
<dbReference type="GO" id="GO:0016705">
    <property type="term" value="F:oxidoreductase activity, acting on paired donors, with incorporation or reduction of molecular oxygen"/>
    <property type="evidence" value="ECO:0007669"/>
    <property type="project" value="InterPro"/>
</dbReference>
<dbReference type="Proteomes" id="UP000013521">
    <property type="component" value="Unassembled WGS sequence"/>
</dbReference>
<organism evidence="3 4">
    <name type="scientific">Botryosphaeria parva (strain UCR-NP2)</name>
    <name type="common">Grapevine canker fungus</name>
    <name type="synonym">Neofusicoccum parvum</name>
    <dbReference type="NCBI Taxonomy" id="1287680"/>
    <lineage>
        <taxon>Eukaryota</taxon>
        <taxon>Fungi</taxon>
        <taxon>Dikarya</taxon>
        <taxon>Ascomycota</taxon>
        <taxon>Pezizomycotina</taxon>
        <taxon>Dothideomycetes</taxon>
        <taxon>Dothideomycetes incertae sedis</taxon>
        <taxon>Botryosphaeriales</taxon>
        <taxon>Botryosphaeriaceae</taxon>
        <taxon>Neofusicoccum</taxon>
    </lineage>
</organism>
<dbReference type="GO" id="GO:0004497">
    <property type="term" value="F:monooxygenase activity"/>
    <property type="evidence" value="ECO:0007669"/>
    <property type="project" value="InterPro"/>
</dbReference>
<evidence type="ECO:0000256" key="2">
    <source>
        <dbReference type="SAM" id="SignalP"/>
    </source>
</evidence>
<evidence type="ECO:0000313" key="4">
    <source>
        <dbReference type="Proteomes" id="UP000013521"/>
    </source>
</evidence>
<dbReference type="SUPFAM" id="SSF48264">
    <property type="entry name" value="Cytochrome P450"/>
    <property type="match status" value="1"/>
</dbReference>
<dbReference type="PANTHER" id="PTHR24305">
    <property type="entry name" value="CYTOCHROME P450"/>
    <property type="match status" value="1"/>
</dbReference>
<dbReference type="OrthoDB" id="1470350at2759"/>
<evidence type="ECO:0000256" key="1">
    <source>
        <dbReference type="ARBA" id="ARBA00010617"/>
    </source>
</evidence>
<proteinExistence type="inferred from homology"/>
<dbReference type="GO" id="GO:0020037">
    <property type="term" value="F:heme binding"/>
    <property type="evidence" value="ECO:0007669"/>
    <property type="project" value="InterPro"/>
</dbReference>
<keyword evidence="2" id="KW-0732">Signal</keyword>
<dbReference type="Gene3D" id="1.10.630.10">
    <property type="entry name" value="Cytochrome P450"/>
    <property type="match status" value="1"/>
</dbReference>